<evidence type="ECO:0000256" key="9">
    <source>
        <dbReference type="ARBA" id="ARBA00093353"/>
    </source>
</evidence>
<keyword evidence="3 10" id="KW-0732">Signal</keyword>
<dbReference type="Pfam" id="PF02089">
    <property type="entry name" value="Palm_thioest"/>
    <property type="match status" value="1"/>
</dbReference>
<keyword evidence="6" id="KW-0458">Lysosome</keyword>
<keyword evidence="4" id="KW-0378">Hydrolase</keyword>
<evidence type="ECO:0000256" key="4">
    <source>
        <dbReference type="ARBA" id="ARBA00022801"/>
    </source>
</evidence>
<comment type="subcellular location">
    <subcellularLocation>
        <location evidence="1">Lysosome</location>
    </subcellularLocation>
</comment>
<dbReference type="PANTHER" id="PTHR11247">
    <property type="entry name" value="PALMITOYL-PROTEIN THIOESTERASE/DOLICHYLDIPHOSPHATASE 1"/>
    <property type="match status" value="1"/>
</dbReference>
<protein>
    <recommendedName>
        <fullName evidence="7">palmitoyl-CoA hydrolase</fullName>
        <ecNumber evidence="7">3.1.2.2</ecNumber>
    </recommendedName>
</protein>
<dbReference type="GO" id="GO:0098599">
    <property type="term" value="F:palmitoyl hydrolase activity"/>
    <property type="evidence" value="ECO:0007669"/>
    <property type="project" value="UniProtKB-ARBA"/>
</dbReference>
<evidence type="ECO:0000256" key="8">
    <source>
        <dbReference type="ARBA" id="ARBA00093223"/>
    </source>
</evidence>
<evidence type="ECO:0000256" key="1">
    <source>
        <dbReference type="ARBA" id="ARBA00004371"/>
    </source>
</evidence>
<accession>V5GM39</accession>
<dbReference type="AlphaFoldDB" id="V5GM39"/>
<organism evidence="11">
    <name type="scientific">Anoplophora glabripennis</name>
    <name type="common">Asian longhorn beetle</name>
    <name type="synonym">Anoplophora nobilis</name>
    <dbReference type="NCBI Taxonomy" id="217634"/>
    <lineage>
        <taxon>Eukaryota</taxon>
        <taxon>Metazoa</taxon>
        <taxon>Ecdysozoa</taxon>
        <taxon>Arthropoda</taxon>
        <taxon>Hexapoda</taxon>
        <taxon>Insecta</taxon>
        <taxon>Pterygota</taxon>
        <taxon>Neoptera</taxon>
        <taxon>Endopterygota</taxon>
        <taxon>Coleoptera</taxon>
        <taxon>Polyphaga</taxon>
        <taxon>Cucujiformia</taxon>
        <taxon>Chrysomeloidea</taxon>
        <taxon>Cerambycidae</taxon>
        <taxon>Lamiinae</taxon>
        <taxon>Lamiini</taxon>
        <taxon>Anoplophora</taxon>
    </lineage>
</organism>
<dbReference type="EMBL" id="GALX01005789">
    <property type="protein sequence ID" value="JAB62677.1"/>
    <property type="molecule type" value="Transcribed_RNA"/>
</dbReference>
<dbReference type="PANTHER" id="PTHR11247:SF27">
    <property type="entry name" value="LYSOSOMAL THIOESTERASE PPT2"/>
    <property type="match status" value="1"/>
</dbReference>
<dbReference type="Gene3D" id="3.40.50.1820">
    <property type="entry name" value="alpha/beta hydrolase"/>
    <property type="match status" value="1"/>
</dbReference>
<comment type="similarity">
    <text evidence="2">Belongs to the palmitoyl-protein thioesterase family.</text>
</comment>
<evidence type="ECO:0000256" key="10">
    <source>
        <dbReference type="SAM" id="SignalP"/>
    </source>
</evidence>
<dbReference type="GO" id="GO:0016790">
    <property type="term" value="F:thiolester hydrolase activity"/>
    <property type="evidence" value="ECO:0007669"/>
    <property type="project" value="UniProtKB-ARBA"/>
</dbReference>
<dbReference type="SUPFAM" id="SSF53474">
    <property type="entry name" value="alpha/beta-Hydrolases"/>
    <property type="match status" value="1"/>
</dbReference>
<evidence type="ECO:0000256" key="3">
    <source>
        <dbReference type="ARBA" id="ARBA00022729"/>
    </source>
</evidence>
<gene>
    <name evidence="11" type="primary">PPT2</name>
</gene>
<feature type="signal peptide" evidence="10">
    <location>
        <begin position="1"/>
        <end position="22"/>
    </location>
</feature>
<dbReference type="GO" id="GO:0005764">
    <property type="term" value="C:lysosome"/>
    <property type="evidence" value="ECO:0007669"/>
    <property type="project" value="UniProtKB-SubCell"/>
</dbReference>
<evidence type="ECO:0000256" key="6">
    <source>
        <dbReference type="ARBA" id="ARBA00023228"/>
    </source>
</evidence>
<comment type="catalytic activity">
    <reaction evidence="8">
        <text>S-hexadecanoyl-N-acetylcysteamine + H2O = N-acetylcysteamine + hexadecanoate + H(+)</text>
        <dbReference type="Rhea" id="RHEA:84099"/>
        <dbReference type="ChEBI" id="CHEBI:7896"/>
        <dbReference type="ChEBI" id="CHEBI:15377"/>
        <dbReference type="ChEBI" id="CHEBI:15378"/>
        <dbReference type="ChEBI" id="CHEBI:74410"/>
        <dbReference type="ChEBI" id="CHEBI:233601"/>
    </reaction>
</comment>
<proteinExistence type="inferred from homology"/>
<name>V5GM39_ANOGL</name>
<evidence type="ECO:0000256" key="7">
    <source>
        <dbReference type="ARBA" id="ARBA00038848"/>
    </source>
</evidence>
<evidence type="ECO:0000256" key="5">
    <source>
        <dbReference type="ARBA" id="ARBA00023180"/>
    </source>
</evidence>
<comment type="function">
    <text evidence="9">Catalyzes the cleavage of thioester bonds from S-palmitoyl-CoA or S-palmitoyl-N-acetylcysteamine (unbranched structures) but does not have activity against palmitoylcysteine or palmitoylated proteins, branched structures or bulky head groups. Conversely, hydrolyzes both long and short chain fatty acyl-CoA substrate.</text>
</comment>
<evidence type="ECO:0000256" key="2">
    <source>
        <dbReference type="ARBA" id="ARBA00010758"/>
    </source>
</evidence>
<sequence length="288" mass="33034">MKQINMCLLFFAVLSFSSFIVAYKPVILLHGIMTGYESMELIKSQIEEKHPGTIVYNIEKFGGWSSLDNMWYQVNEIGEEIVNISQKYPDGVNFLGYSQGALLARTILQANPDHNIHRFISLSGPQAGQYGTQFLHIFFPGLALKTAFELFYSRVGQHTSVGNYWKDPYHQPLYFNYSQFLPYVNNEIESAKSADFKNALTKLDMMVLIGGPDDNVITPWQSSQFGYFNDNGTVINFMNRDIYKEDRIGLRTLDKKGKLKIITVPGINHFMWHINMSVCDNYVLPYLD</sequence>
<keyword evidence="5" id="KW-0325">Glycoprotein</keyword>
<reference evidence="11" key="1">
    <citation type="submission" date="2013-07" db="EMBL/GenBank/DDBJ databases">
        <title>Midgut Transcriptome Profiling of Anoplphora glabripennis, a Lignocellulose Degrading, Wood-Boring Cerambycid.</title>
        <authorList>
            <person name="Scully E.D."/>
            <person name="Hoover K."/>
            <person name="Carlson J.E."/>
            <person name="Tien M."/>
            <person name="Geib S.M."/>
        </authorList>
    </citation>
    <scope>NUCLEOTIDE SEQUENCE</scope>
</reference>
<dbReference type="EC" id="3.1.2.2" evidence="7"/>
<dbReference type="InterPro" id="IPR029058">
    <property type="entry name" value="AB_hydrolase_fold"/>
</dbReference>
<feature type="chain" id="PRO_5004733545" description="palmitoyl-CoA hydrolase" evidence="10">
    <location>
        <begin position="23"/>
        <end position="288"/>
    </location>
</feature>
<evidence type="ECO:0000313" key="11">
    <source>
        <dbReference type="EMBL" id="JAB62677.1"/>
    </source>
</evidence>
<dbReference type="FunFam" id="3.40.50.1820:FF:000037">
    <property type="entry name" value="Lysosomal thioesterase PPT2 homolog"/>
    <property type="match status" value="1"/>
</dbReference>